<evidence type="ECO:0000256" key="2">
    <source>
        <dbReference type="SAM" id="MobiDB-lite"/>
    </source>
</evidence>
<accession>A0AA47I186</accession>
<feature type="region of interest" description="Disordered" evidence="2">
    <location>
        <begin position="42"/>
        <end position="70"/>
    </location>
</feature>
<proteinExistence type="predicted"/>
<dbReference type="InterPro" id="IPR013229">
    <property type="entry name" value="PEGA"/>
</dbReference>
<feature type="coiled-coil region" evidence="1">
    <location>
        <begin position="169"/>
        <end position="196"/>
    </location>
</feature>
<feature type="domain" description="PEGA" evidence="3">
    <location>
        <begin position="318"/>
        <end position="376"/>
    </location>
</feature>
<feature type="coiled-coil region" evidence="1">
    <location>
        <begin position="75"/>
        <end position="116"/>
    </location>
</feature>
<gene>
    <name evidence="4" type="ORF">OSV15_05005</name>
</gene>
<feature type="compositionally biased region" description="Low complexity" evidence="2">
    <location>
        <begin position="42"/>
        <end position="64"/>
    </location>
</feature>
<keyword evidence="1" id="KW-0175">Coiled coil</keyword>
<evidence type="ECO:0000256" key="1">
    <source>
        <dbReference type="SAM" id="Coils"/>
    </source>
</evidence>
<dbReference type="RefSeq" id="WP_267932860.1">
    <property type="nucleotide sequence ID" value="NZ_CP113257.1"/>
</dbReference>
<dbReference type="EMBL" id="CP113257">
    <property type="protein sequence ID" value="WAE54840.1"/>
    <property type="molecule type" value="Genomic_DNA"/>
</dbReference>
<sequence length="378" mass="41410">MEAGVSILSTRRWGRGARTVLVASAAASLLLALIASSDYSQADSAPQAPRPAQSAASDAPAAAPGTIDSSRSEQLASKLAELDAIVLEKQKLEEALRAQKSELAAIQLQLANTKKLIQAEVDDFLGQAIERKRLDELLDEHKRSADAAAAIGERVEALEKDLGSQHLKLSLASRDAERLKSQLAAEARERNSKNIQAIARKLDKTIRFDQDVSFRCSASKSLAACLAEFRGGSQMSQWVLGHYQRVLAEDIRDQVAELALDTAWYRYRTRTDFAQASMSLDGTVHARMNIEATITAKKMMPCAILDVPYEQCDSQTHSLIVRSNKYDDRVRINDQDHGATPVSLVLDSGVYDIQVTSGGITQKRTLSLKGDQVLNFRF</sequence>
<dbReference type="Proteomes" id="UP001164632">
    <property type="component" value="Chromosome"/>
</dbReference>
<reference evidence="4" key="1">
    <citation type="submission" date="2022-11" db="EMBL/GenBank/DDBJ databases">
        <title>Genomic of Pseudomonas TF18.</title>
        <authorList>
            <person name="Liu T."/>
        </authorList>
    </citation>
    <scope>NUCLEOTIDE SEQUENCE</scope>
    <source>
        <strain evidence="4">TF18</strain>
    </source>
</reference>
<organism evidence="4 5">
    <name type="scientific">Stutzerimonas frequens</name>
    <dbReference type="NCBI Taxonomy" id="2968969"/>
    <lineage>
        <taxon>Bacteria</taxon>
        <taxon>Pseudomonadati</taxon>
        <taxon>Pseudomonadota</taxon>
        <taxon>Gammaproteobacteria</taxon>
        <taxon>Pseudomonadales</taxon>
        <taxon>Pseudomonadaceae</taxon>
        <taxon>Stutzerimonas</taxon>
    </lineage>
</organism>
<name>A0AA47I186_9GAMM</name>
<evidence type="ECO:0000313" key="4">
    <source>
        <dbReference type="EMBL" id="WAE54840.1"/>
    </source>
</evidence>
<protein>
    <submittedName>
        <fullName evidence="4">PEGA domain-containing protein</fullName>
    </submittedName>
</protein>
<dbReference type="Pfam" id="PF08308">
    <property type="entry name" value="PEGA"/>
    <property type="match status" value="1"/>
</dbReference>
<evidence type="ECO:0000259" key="3">
    <source>
        <dbReference type="Pfam" id="PF08308"/>
    </source>
</evidence>
<dbReference type="AlphaFoldDB" id="A0AA47I186"/>
<evidence type="ECO:0000313" key="5">
    <source>
        <dbReference type="Proteomes" id="UP001164632"/>
    </source>
</evidence>